<evidence type="ECO:0000259" key="2">
    <source>
        <dbReference type="PROSITE" id="PS50172"/>
    </source>
</evidence>
<feature type="compositionally biased region" description="Basic and acidic residues" evidence="1">
    <location>
        <begin position="511"/>
        <end position="523"/>
    </location>
</feature>
<proteinExistence type="predicted"/>
<dbReference type="InterPro" id="IPR036420">
    <property type="entry name" value="BRCT_dom_sf"/>
</dbReference>
<dbReference type="EMBL" id="KI669459">
    <property type="protein sequence ID" value="OCF61459.1"/>
    <property type="molecule type" value="Genomic_DNA"/>
</dbReference>
<accession>A0A1B9J107</accession>
<feature type="compositionally biased region" description="Polar residues" evidence="1">
    <location>
        <begin position="479"/>
        <end position="497"/>
    </location>
</feature>
<evidence type="ECO:0000313" key="3">
    <source>
        <dbReference type="EMBL" id="OCF61459.1"/>
    </source>
</evidence>
<feature type="compositionally biased region" description="Acidic residues" evidence="1">
    <location>
        <begin position="455"/>
        <end position="471"/>
    </location>
</feature>
<sequence>MSDTFYPPGFKPPVLQKLGSDAPPVDNEGKRLFEGEKFHVIPNDREEGRIGEAHGLDIFEKVKELITDRAGGTVVPLDKASYILIRHSDINRFAETFDPVSARRMIHFDWVMDSLIVRHRISRDRYWGIPREREKAEKHRAQGLALICQDIPRDPRKDQSMRNPGRCQDQYDLEVSNRVASCSSSNSQYHATKGEFSWYEARGASESYRGVPGYSETSIPSMRRSSYDILRQVSSCFAGVGFYVRGPIPAKRNIERKIRECDGTLCDIIQQASRVIVVDPRFLFGFKDGNSGTTVYGKKQLFGDFELSARAGKIILTEGFIHDCHHRKRMLDEKEYMVEKEDLEGFQCWARTKDRNLLRSRQNPNFMVCGGREVAKSVDSERQRYVSRFYATPESPERLNQPVESPDNTLSPEDAFLTSHSRNLNNVQTDADEEKSSVAANRSPSHPNPPMPKYDDEDLDICCTDPEDESEEGGKGIFQSRSRLVTSKQDSRSSSPLTVDEDVDSNEPDDEKQNDPSYVEKKVGSRKRRVKENNSGDSLKRDRKWYRTQHDTVHPSDQEQYDQLIDILRSQLKTNKSIPKGGMRAFTAGYGLESIYRRYSAIIREAVPGLPVGGPQKKLRKTR</sequence>
<dbReference type="OrthoDB" id="2565025at2759"/>
<dbReference type="PROSITE" id="PS50172">
    <property type="entry name" value="BRCT"/>
    <property type="match status" value="1"/>
</dbReference>
<gene>
    <name evidence="3" type="ORF">L486_01107</name>
</gene>
<feature type="region of interest" description="Disordered" evidence="1">
    <location>
        <begin position="428"/>
        <end position="557"/>
    </location>
</feature>
<feature type="compositionally biased region" description="Acidic residues" evidence="1">
    <location>
        <begin position="499"/>
        <end position="510"/>
    </location>
</feature>
<dbReference type="Proteomes" id="UP000092583">
    <property type="component" value="Unassembled WGS sequence"/>
</dbReference>
<reference evidence="3 4" key="1">
    <citation type="submission" date="2013-07" db="EMBL/GenBank/DDBJ databases">
        <title>The Genome Sequence of Kwoniella mangroviensis CBS10435.</title>
        <authorList>
            <consortium name="The Broad Institute Genome Sequencing Platform"/>
            <person name="Cuomo C."/>
            <person name="Litvintseva A."/>
            <person name="Chen Y."/>
            <person name="Heitman J."/>
            <person name="Sun S."/>
            <person name="Springer D."/>
            <person name="Dromer F."/>
            <person name="Young S.K."/>
            <person name="Zeng Q."/>
            <person name="Gargeya S."/>
            <person name="Fitzgerald M."/>
            <person name="Abouelleil A."/>
            <person name="Alvarado L."/>
            <person name="Berlin A.M."/>
            <person name="Chapman S.B."/>
            <person name="Dewar J."/>
            <person name="Goldberg J."/>
            <person name="Griggs A."/>
            <person name="Gujja S."/>
            <person name="Hansen M."/>
            <person name="Howarth C."/>
            <person name="Imamovic A."/>
            <person name="Larimer J."/>
            <person name="McCowan C."/>
            <person name="Murphy C."/>
            <person name="Pearson M."/>
            <person name="Priest M."/>
            <person name="Roberts A."/>
            <person name="Saif S."/>
            <person name="Shea T."/>
            <person name="Sykes S."/>
            <person name="Wortman J."/>
            <person name="Nusbaum C."/>
            <person name="Birren B."/>
        </authorList>
    </citation>
    <scope>NUCLEOTIDE SEQUENCE [LARGE SCALE GENOMIC DNA]</scope>
    <source>
        <strain evidence="3 4">CBS 10435</strain>
    </source>
</reference>
<dbReference type="AlphaFoldDB" id="A0A1B9J107"/>
<reference evidence="4" key="2">
    <citation type="submission" date="2013-12" db="EMBL/GenBank/DDBJ databases">
        <title>Evolution of pathogenesis and genome organization in the Tremellales.</title>
        <authorList>
            <person name="Cuomo C."/>
            <person name="Litvintseva A."/>
            <person name="Heitman J."/>
            <person name="Chen Y."/>
            <person name="Sun S."/>
            <person name="Springer D."/>
            <person name="Dromer F."/>
            <person name="Young S."/>
            <person name="Zeng Q."/>
            <person name="Chapman S."/>
            <person name="Gujja S."/>
            <person name="Saif S."/>
            <person name="Birren B."/>
        </authorList>
    </citation>
    <scope>NUCLEOTIDE SEQUENCE [LARGE SCALE GENOMIC DNA]</scope>
    <source>
        <strain evidence="4">CBS 10435</strain>
    </source>
</reference>
<dbReference type="InterPro" id="IPR001357">
    <property type="entry name" value="BRCT_dom"/>
</dbReference>
<evidence type="ECO:0000313" key="4">
    <source>
        <dbReference type="Proteomes" id="UP000092583"/>
    </source>
</evidence>
<feature type="compositionally biased region" description="Basic and acidic residues" evidence="1">
    <location>
        <begin position="548"/>
        <end position="557"/>
    </location>
</feature>
<feature type="region of interest" description="Disordered" evidence="1">
    <location>
        <begin position="389"/>
        <end position="415"/>
    </location>
</feature>
<organism evidence="3 4">
    <name type="scientific">Kwoniella mangroviensis CBS 10435</name>
    <dbReference type="NCBI Taxonomy" id="1331196"/>
    <lineage>
        <taxon>Eukaryota</taxon>
        <taxon>Fungi</taxon>
        <taxon>Dikarya</taxon>
        <taxon>Basidiomycota</taxon>
        <taxon>Agaricomycotina</taxon>
        <taxon>Tremellomycetes</taxon>
        <taxon>Tremellales</taxon>
        <taxon>Cryptococcaceae</taxon>
        <taxon>Kwoniella</taxon>
    </lineage>
</organism>
<dbReference type="SUPFAM" id="SSF52113">
    <property type="entry name" value="BRCT domain"/>
    <property type="match status" value="1"/>
</dbReference>
<feature type="region of interest" description="Disordered" evidence="1">
    <location>
        <begin position="1"/>
        <end position="22"/>
    </location>
</feature>
<feature type="compositionally biased region" description="Basic and acidic residues" evidence="1">
    <location>
        <begin position="531"/>
        <end position="540"/>
    </location>
</feature>
<dbReference type="Gene3D" id="3.40.50.10190">
    <property type="entry name" value="BRCT domain"/>
    <property type="match status" value="1"/>
</dbReference>
<evidence type="ECO:0000256" key="1">
    <source>
        <dbReference type="SAM" id="MobiDB-lite"/>
    </source>
</evidence>
<protein>
    <recommendedName>
        <fullName evidence="2">BRCT domain-containing protein</fullName>
    </recommendedName>
</protein>
<feature type="compositionally biased region" description="Polar residues" evidence="1">
    <location>
        <begin position="402"/>
        <end position="411"/>
    </location>
</feature>
<keyword evidence="4" id="KW-1185">Reference proteome</keyword>
<feature type="domain" description="BRCT" evidence="2">
    <location>
        <begin position="232"/>
        <end position="338"/>
    </location>
</feature>
<name>A0A1B9J107_9TREE</name>